<comment type="caution">
    <text evidence="4">The sequence shown here is derived from an EMBL/GenBank/DDBJ whole genome shotgun (WGS) entry which is preliminary data.</text>
</comment>
<sequence>MADIARIDPHDDAALRAWFGVEQASIRADRPQALSRTYAALATAVRHPSPYVDRPLLAAVEGGATVGVAEVELTTQDNLHLAELAIHVHPDHRRRGIGRALHDAAEEIRRAAGRSTVVGELLVADGNDDPAGMAFARALGFGSVHQEEHLVLPLPVDPAGLPPPPAVTAYEIVIWRDRCPDEHVAAFCAMRTQMGRDVPVGEVAYEPPVIDEERLRSSEERTRRAYHRIVAAARRREDGEMAGYSVVFLAHDDHEALQDDTLVMPDHRGHRLGLRLKLATLEVLGREHPDRRMLHTWSDRENHAMYRTNVAIGYRRAEVLHEMQREDPS</sequence>
<dbReference type="InterPro" id="IPR000182">
    <property type="entry name" value="GNAT_dom"/>
</dbReference>
<proteinExistence type="predicted"/>
<dbReference type="Pfam" id="PF00583">
    <property type="entry name" value="Acetyltransf_1"/>
    <property type="match status" value="1"/>
</dbReference>
<dbReference type="RefSeq" id="WP_344157729.1">
    <property type="nucleotide sequence ID" value="NZ_BAAAQR010000018.1"/>
</dbReference>
<dbReference type="PANTHER" id="PTHR43877">
    <property type="entry name" value="AMINOALKYLPHOSPHONATE N-ACETYLTRANSFERASE-RELATED-RELATED"/>
    <property type="match status" value="1"/>
</dbReference>
<dbReference type="PROSITE" id="PS51186">
    <property type="entry name" value="GNAT"/>
    <property type="match status" value="1"/>
</dbReference>
<evidence type="ECO:0000313" key="4">
    <source>
        <dbReference type="EMBL" id="GAA2155817.1"/>
    </source>
</evidence>
<reference evidence="4 5" key="1">
    <citation type="journal article" date="2019" name="Int. J. Syst. Evol. Microbiol.">
        <title>The Global Catalogue of Microorganisms (GCM) 10K type strain sequencing project: providing services to taxonomists for standard genome sequencing and annotation.</title>
        <authorList>
            <consortium name="The Broad Institute Genomics Platform"/>
            <consortium name="The Broad Institute Genome Sequencing Center for Infectious Disease"/>
            <person name="Wu L."/>
            <person name="Ma J."/>
        </authorList>
    </citation>
    <scope>NUCLEOTIDE SEQUENCE [LARGE SCALE GENOMIC DNA]</scope>
    <source>
        <strain evidence="4 5">JCM 16022</strain>
    </source>
</reference>
<dbReference type="PANTHER" id="PTHR43877:SF1">
    <property type="entry name" value="ACETYLTRANSFERASE"/>
    <property type="match status" value="1"/>
</dbReference>
<dbReference type="Gene3D" id="3.40.630.30">
    <property type="match status" value="1"/>
</dbReference>
<evidence type="ECO:0000259" key="3">
    <source>
        <dbReference type="PROSITE" id="PS51186"/>
    </source>
</evidence>
<protein>
    <submittedName>
        <fullName evidence="4">GNAT family N-acetyltransferase</fullName>
    </submittedName>
</protein>
<name>A0ABN3A7V5_9ACTN</name>
<dbReference type="CDD" id="cd04301">
    <property type="entry name" value="NAT_SF"/>
    <property type="match status" value="1"/>
</dbReference>
<dbReference type="InterPro" id="IPR050832">
    <property type="entry name" value="Bact_Acetyltransf"/>
</dbReference>
<keyword evidence="1" id="KW-0808">Transferase</keyword>
<gene>
    <name evidence="4" type="ORF">GCM10009844_43450</name>
</gene>
<evidence type="ECO:0000256" key="1">
    <source>
        <dbReference type="ARBA" id="ARBA00022679"/>
    </source>
</evidence>
<keyword evidence="5" id="KW-1185">Reference proteome</keyword>
<feature type="domain" description="N-acetyltransferase" evidence="3">
    <location>
        <begin position="2"/>
        <end position="164"/>
    </location>
</feature>
<organism evidence="4 5">
    <name type="scientific">Nocardioides koreensis</name>
    <dbReference type="NCBI Taxonomy" id="433651"/>
    <lineage>
        <taxon>Bacteria</taxon>
        <taxon>Bacillati</taxon>
        <taxon>Actinomycetota</taxon>
        <taxon>Actinomycetes</taxon>
        <taxon>Propionibacteriales</taxon>
        <taxon>Nocardioidaceae</taxon>
        <taxon>Nocardioides</taxon>
    </lineage>
</organism>
<evidence type="ECO:0000313" key="5">
    <source>
        <dbReference type="Proteomes" id="UP001501771"/>
    </source>
</evidence>
<accession>A0ABN3A7V5</accession>
<dbReference type="InterPro" id="IPR016181">
    <property type="entry name" value="Acyl_CoA_acyltransferase"/>
</dbReference>
<dbReference type="Proteomes" id="UP001501771">
    <property type="component" value="Unassembled WGS sequence"/>
</dbReference>
<keyword evidence="2" id="KW-0012">Acyltransferase</keyword>
<dbReference type="SUPFAM" id="SSF55729">
    <property type="entry name" value="Acyl-CoA N-acyltransferases (Nat)"/>
    <property type="match status" value="2"/>
</dbReference>
<evidence type="ECO:0000256" key="2">
    <source>
        <dbReference type="ARBA" id="ARBA00023315"/>
    </source>
</evidence>
<dbReference type="EMBL" id="BAAAQR010000018">
    <property type="protein sequence ID" value="GAA2155817.1"/>
    <property type="molecule type" value="Genomic_DNA"/>
</dbReference>